<evidence type="ECO:0000313" key="4">
    <source>
        <dbReference type="Proteomes" id="UP000192478"/>
    </source>
</evidence>
<name>A0AAC9RH76_9CLOT</name>
<sequence length="65" mass="7562">MAAKDPERGLFSAAFYTNFIARNSSKPILIVKYKYSKKKVLKADKDIIKENKQKADNIYRTCYPE</sequence>
<protein>
    <submittedName>
        <fullName evidence="2">Uncharacterized protein</fullName>
    </submittedName>
</protein>
<evidence type="ECO:0000313" key="2">
    <source>
        <dbReference type="EMBL" id="ARE85991.1"/>
    </source>
</evidence>
<keyword evidence="3" id="KW-1185">Reference proteome</keyword>
<organism evidence="2 4">
    <name type="scientific">Clostridium formicaceticum</name>
    <dbReference type="NCBI Taxonomy" id="1497"/>
    <lineage>
        <taxon>Bacteria</taxon>
        <taxon>Bacillati</taxon>
        <taxon>Bacillota</taxon>
        <taxon>Clostridia</taxon>
        <taxon>Eubacteriales</taxon>
        <taxon>Clostridiaceae</taxon>
        <taxon>Clostridium</taxon>
    </lineage>
</organism>
<dbReference type="Proteomes" id="UP000177894">
    <property type="component" value="Chromosome"/>
</dbReference>
<evidence type="ECO:0000313" key="1">
    <source>
        <dbReference type="EMBL" id="AOY75675.1"/>
    </source>
</evidence>
<dbReference type="EMBL" id="CP020559">
    <property type="protein sequence ID" value="ARE85991.1"/>
    <property type="molecule type" value="Genomic_DNA"/>
</dbReference>
<dbReference type="KEGG" id="cfm:BJL90_07065"/>
<reference evidence="2 4" key="2">
    <citation type="submission" date="2017-03" db="EMBL/GenBank/DDBJ databases">
        <title>Complete sequence of Clostridium formicaceticum DSM 92.</title>
        <authorList>
            <person name="Poehlein A."/>
            <person name="Karl M."/>
            <person name="Bengelsdorf F.R."/>
            <person name="Duerre P."/>
            <person name="Daniel R."/>
        </authorList>
    </citation>
    <scope>NUCLEOTIDE SEQUENCE [LARGE SCALE GENOMIC DNA]</scope>
    <source>
        <strain evidence="2 4">DSM 92</strain>
    </source>
</reference>
<dbReference type="AlphaFoldDB" id="A0AAC9RH76"/>
<dbReference type="Proteomes" id="UP000192478">
    <property type="component" value="Chromosome"/>
</dbReference>
<dbReference type="EMBL" id="CP017603">
    <property type="protein sequence ID" value="AOY75675.1"/>
    <property type="molecule type" value="Genomic_DNA"/>
</dbReference>
<gene>
    <name evidence="1" type="ORF">BJL90_07065</name>
    <name evidence="2" type="ORF">CLFO_03070</name>
</gene>
<proteinExistence type="predicted"/>
<evidence type="ECO:0000313" key="3">
    <source>
        <dbReference type="Proteomes" id="UP000177894"/>
    </source>
</evidence>
<reference evidence="1 3" key="1">
    <citation type="submission" date="2016-10" db="EMBL/GenBank/DDBJ databases">
        <title>Complete Genome Sequence of Acetogen Clostridium formicoaceticum ATCC 27076.</title>
        <authorList>
            <person name="Bao T."/>
            <person name="Cheng C."/>
            <person name="Zhao J."/>
            <person name="Yang S.-T."/>
            <person name="Wang J."/>
            <person name="Wang M."/>
        </authorList>
    </citation>
    <scope>NUCLEOTIDE SEQUENCE [LARGE SCALE GENOMIC DNA]</scope>
    <source>
        <strain evidence="1 3">ATCC 27076</strain>
    </source>
</reference>
<accession>A0AAC9RH76</accession>